<organism evidence="2 3">
    <name type="scientific">Angustibacter aerolatus</name>
    <dbReference type="NCBI Taxonomy" id="1162965"/>
    <lineage>
        <taxon>Bacteria</taxon>
        <taxon>Bacillati</taxon>
        <taxon>Actinomycetota</taxon>
        <taxon>Actinomycetes</taxon>
        <taxon>Kineosporiales</taxon>
        <taxon>Kineosporiaceae</taxon>
    </lineage>
</organism>
<name>A0ABQ6JG95_9ACTN</name>
<protein>
    <submittedName>
        <fullName evidence="2">Uncharacterized protein</fullName>
    </submittedName>
</protein>
<reference evidence="3" key="1">
    <citation type="journal article" date="2019" name="Int. J. Syst. Evol. Microbiol.">
        <title>The Global Catalogue of Microorganisms (GCM) 10K type strain sequencing project: providing services to taxonomists for standard genome sequencing and annotation.</title>
        <authorList>
            <consortium name="The Broad Institute Genomics Platform"/>
            <consortium name="The Broad Institute Genome Sequencing Center for Infectious Disease"/>
            <person name="Wu L."/>
            <person name="Ma J."/>
        </authorList>
    </citation>
    <scope>NUCLEOTIDE SEQUENCE [LARGE SCALE GENOMIC DNA]</scope>
    <source>
        <strain evidence="3">NBRC 108730</strain>
    </source>
</reference>
<gene>
    <name evidence="2" type="ORF">GCM10025868_20540</name>
</gene>
<dbReference type="EMBL" id="BSUZ01000001">
    <property type="protein sequence ID" value="GMA86804.1"/>
    <property type="molecule type" value="Genomic_DNA"/>
</dbReference>
<dbReference type="Proteomes" id="UP001157017">
    <property type="component" value="Unassembled WGS sequence"/>
</dbReference>
<feature type="compositionally biased region" description="Basic and acidic residues" evidence="1">
    <location>
        <begin position="126"/>
        <end position="153"/>
    </location>
</feature>
<evidence type="ECO:0000313" key="2">
    <source>
        <dbReference type="EMBL" id="GMA86804.1"/>
    </source>
</evidence>
<feature type="region of interest" description="Disordered" evidence="1">
    <location>
        <begin position="70"/>
        <end position="192"/>
    </location>
</feature>
<accession>A0ABQ6JG95</accession>
<proteinExistence type="predicted"/>
<feature type="compositionally biased region" description="Basic and acidic residues" evidence="1">
    <location>
        <begin position="82"/>
        <end position="100"/>
    </location>
</feature>
<evidence type="ECO:0000256" key="1">
    <source>
        <dbReference type="SAM" id="MobiDB-lite"/>
    </source>
</evidence>
<keyword evidence="3" id="KW-1185">Reference proteome</keyword>
<comment type="caution">
    <text evidence="2">The sequence shown here is derived from an EMBL/GenBank/DDBJ whole genome shotgun (WGS) entry which is preliminary data.</text>
</comment>
<feature type="compositionally biased region" description="Low complexity" evidence="1">
    <location>
        <begin position="174"/>
        <end position="192"/>
    </location>
</feature>
<evidence type="ECO:0000313" key="3">
    <source>
        <dbReference type="Proteomes" id="UP001157017"/>
    </source>
</evidence>
<sequence length="192" mass="19475">MRSLRLEVDGEHGGPGVRVAVDQQPVAGDARVVHDDVERAVAGQGEVGDASSGVGCGHVDLERGAADRVGGAGERLSGRGHVHGEHPGALTREDVGDRGTDAPSGAGDRGDGPLQRPGGVVDLADGTDRCPHPHHLPVDEGRARAQQEGEGRPRRVVGAVRHQHQVGRGALAQAPSPATGSGPRGPAGSRPA</sequence>